<gene>
    <name evidence="1" type="ORF">EJ73_00618</name>
</gene>
<sequence>MREEMILETIKQMVAKNKNNNVEPSDIVSYIDINKEFTQILKNGLNELFKSGKIKTCRLINGTGVMLCE</sequence>
<dbReference type="AlphaFoldDB" id="A0A318HYS9"/>
<evidence type="ECO:0000313" key="2">
    <source>
        <dbReference type="Proteomes" id="UP000248314"/>
    </source>
</evidence>
<evidence type="ECO:0000313" key="1">
    <source>
        <dbReference type="EMBL" id="PXX23629.1"/>
    </source>
</evidence>
<name>A0A318HYS9_9BACT</name>
<dbReference type="STRING" id="1122991.GCA_000613445_01311"/>
<keyword evidence="2" id="KW-1185">Reference proteome</keyword>
<organism evidence="1 2">
    <name type="scientific">Hoylesella shahii DSM 15611 = JCM 12083</name>
    <dbReference type="NCBI Taxonomy" id="1122991"/>
    <lineage>
        <taxon>Bacteria</taxon>
        <taxon>Pseudomonadati</taxon>
        <taxon>Bacteroidota</taxon>
        <taxon>Bacteroidia</taxon>
        <taxon>Bacteroidales</taxon>
        <taxon>Prevotellaceae</taxon>
        <taxon>Hoylesella</taxon>
    </lineage>
</organism>
<protein>
    <submittedName>
        <fullName evidence="1">Uncharacterized protein</fullName>
    </submittedName>
</protein>
<accession>A0A318HYS9</accession>
<dbReference type="EMBL" id="QJJX01000005">
    <property type="protein sequence ID" value="PXX23629.1"/>
    <property type="molecule type" value="Genomic_DNA"/>
</dbReference>
<reference evidence="1 2" key="1">
    <citation type="submission" date="2018-05" db="EMBL/GenBank/DDBJ databases">
        <title>Genomic Encyclopedia of Type Strains, Phase I: the one thousand microbial genomes (KMG-I) project.</title>
        <authorList>
            <person name="Kyrpides N."/>
        </authorList>
    </citation>
    <scope>NUCLEOTIDE SEQUENCE [LARGE SCALE GENOMIC DNA]</scope>
    <source>
        <strain evidence="1 2">DSM 15611</strain>
    </source>
</reference>
<proteinExistence type="predicted"/>
<dbReference type="Proteomes" id="UP000248314">
    <property type="component" value="Unassembled WGS sequence"/>
</dbReference>
<comment type="caution">
    <text evidence="1">The sequence shown here is derived from an EMBL/GenBank/DDBJ whole genome shotgun (WGS) entry which is preliminary data.</text>
</comment>